<protein>
    <submittedName>
        <fullName evidence="3">FxDxF family PEP-CTERM protein</fullName>
    </submittedName>
</protein>
<gene>
    <name evidence="3" type="ORF">PQR62_01300</name>
</gene>
<keyword evidence="4" id="KW-1185">Reference proteome</keyword>
<sequence length="191" mass="19459">MQKILASILLTLFLALIGPIAHAANINGTSALVFNNDTSSFGASFGSGTKNKTFLENYTFSYSSPFDVSSAVISIALSNVSSVNISSFTLSGNGSTYTGSKTVVGNTVYYTLNASSLSSGSYVLSVAGTVTGTRGGSFGGNINVSPVPEVSSAAMMLGGLMLVGFVALRRRTSVNTGTAANRPSLGHAQMA</sequence>
<keyword evidence="1" id="KW-0472">Membrane</keyword>
<accession>A0ABW9A3D0</accession>
<evidence type="ECO:0000256" key="1">
    <source>
        <dbReference type="SAM" id="Phobius"/>
    </source>
</evidence>
<dbReference type="Proteomes" id="UP001629246">
    <property type="component" value="Unassembled WGS sequence"/>
</dbReference>
<name>A0ABW9A3D0_9BURK</name>
<dbReference type="EMBL" id="JAQQFM010000001">
    <property type="protein sequence ID" value="MFL9922882.1"/>
    <property type="molecule type" value="Genomic_DNA"/>
</dbReference>
<comment type="caution">
    <text evidence="3">The sequence shown here is derived from an EMBL/GenBank/DDBJ whole genome shotgun (WGS) entry which is preliminary data.</text>
</comment>
<reference evidence="3 4" key="1">
    <citation type="journal article" date="2024" name="Chem. Sci.">
        <title>Discovery of megapolipeptins by genome mining of a Burkholderiales bacteria collection.</title>
        <authorList>
            <person name="Paulo B.S."/>
            <person name="Recchia M.J.J."/>
            <person name="Lee S."/>
            <person name="Fergusson C.H."/>
            <person name="Romanowski S.B."/>
            <person name="Hernandez A."/>
            <person name="Krull N."/>
            <person name="Liu D.Y."/>
            <person name="Cavanagh H."/>
            <person name="Bos A."/>
            <person name="Gray C.A."/>
            <person name="Murphy B.T."/>
            <person name="Linington R.G."/>
            <person name="Eustaquio A.S."/>
        </authorList>
    </citation>
    <scope>NUCLEOTIDE SEQUENCE [LARGE SCALE GENOMIC DNA]</scope>
    <source>
        <strain evidence="3 4">RL21-008-BIB-A</strain>
    </source>
</reference>
<dbReference type="NCBIfam" id="NF038126">
    <property type="entry name" value="PEP_CTERM_FxDxF"/>
    <property type="match status" value="1"/>
</dbReference>
<evidence type="ECO:0000256" key="2">
    <source>
        <dbReference type="SAM" id="SignalP"/>
    </source>
</evidence>
<feature type="signal peptide" evidence="2">
    <location>
        <begin position="1"/>
        <end position="23"/>
    </location>
</feature>
<proteinExistence type="predicted"/>
<feature type="chain" id="PRO_5046324385" evidence="2">
    <location>
        <begin position="24"/>
        <end position="191"/>
    </location>
</feature>
<evidence type="ECO:0000313" key="4">
    <source>
        <dbReference type="Proteomes" id="UP001629246"/>
    </source>
</evidence>
<evidence type="ECO:0000313" key="3">
    <source>
        <dbReference type="EMBL" id="MFL9922882.1"/>
    </source>
</evidence>
<dbReference type="RefSeq" id="WP_408153977.1">
    <property type="nucleotide sequence ID" value="NZ_JAQQFM010000001.1"/>
</dbReference>
<feature type="transmembrane region" description="Helical" evidence="1">
    <location>
        <begin position="150"/>
        <end position="168"/>
    </location>
</feature>
<keyword evidence="1" id="KW-0812">Transmembrane</keyword>
<keyword evidence="1" id="KW-1133">Transmembrane helix</keyword>
<organism evidence="3 4">
    <name type="scientific">Herbaspirillum lusitanum</name>
    <dbReference type="NCBI Taxonomy" id="213312"/>
    <lineage>
        <taxon>Bacteria</taxon>
        <taxon>Pseudomonadati</taxon>
        <taxon>Pseudomonadota</taxon>
        <taxon>Betaproteobacteria</taxon>
        <taxon>Burkholderiales</taxon>
        <taxon>Oxalobacteraceae</taxon>
        <taxon>Herbaspirillum</taxon>
    </lineage>
</organism>
<keyword evidence="2" id="KW-0732">Signal</keyword>